<dbReference type="EMBL" id="JBHTHX010000685">
    <property type="protein sequence ID" value="MFD0886687.1"/>
    <property type="molecule type" value="Genomic_DNA"/>
</dbReference>
<keyword evidence="1" id="KW-1133">Transmembrane helix</keyword>
<reference evidence="3" key="1">
    <citation type="journal article" date="2019" name="Int. J. Syst. Evol. Microbiol.">
        <title>The Global Catalogue of Microorganisms (GCM) 10K type strain sequencing project: providing services to taxonomists for standard genome sequencing and annotation.</title>
        <authorList>
            <consortium name="The Broad Institute Genomics Platform"/>
            <consortium name="The Broad Institute Genome Sequencing Center for Infectious Disease"/>
            <person name="Wu L."/>
            <person name="Ma J."/>
        </authorList>
    </citation>
    <scope>NUCLEOTIDE SEQUENCE [LARGE SCALE GENOMIC DNA]</scope>
    <source>
        <strain evidence="3">CCUG 62974</strain>
    </source>
</reference>
<dbReference type="Proteomes" id="UP001597024">
    <property type="component" value="Unassembled WGS sequence"/>
</dbReference>
<organism evidence="2 3">
    <name type="scientific">Streptosporangium algeriense</name>
    <dbReference type="NCBI Taxonomy" id="1682748"/>
    <lineage>
        <taxon>Bacteria</taxon>
        <taxon>Bacillati</taxon>
        <taxon>Actinomycetota</taxon>
        <taxon>Actinomycetes</taxon>
        <taxon>Streptosporangiales</taxon>
        <taxon>Streptosporangiaceae</taxon>
        <taxon>Streptosporangium</taxon>
    </lineage>
</organism>
<proteinExistence type="predicted"/>
<sequence>MDGGLYRDVVEFAARTPEWLRGLAEAGTDGVLVLFAVLSLWVWWRARRESAGAMALALLGPVGTVAAYLVSEVVKLTLREDRPCRALRGVTTIVPCPP</sequence>
<gene>
    <name evidence="2" type="ORF">ACFQ08_19235</name>
</gene>
<dbReference type="SUPFAM" id="SSF48317">
    <property type="entry name" value="Acid phosphatase/Vanadium-dependent haloperoxidase"/>
    <property type="match status" value="1"/>
</dbReference>
<protein>
    <submittedName>
        <fullName evidence="2">Uncharacterized protein</fullName>
    </submittedName>
</protein>
<keyword evidence="3" id="KW-1185">Reference proteome</keyword>
<keyword evidence="1" id="KW-0812">Transmembrane</keyword>
<feature type="non-terminal residue" evidence="2">
    <location>
        <position position="98"/>
    </location>
</feature>
<dbReference type="InterPro" id="IPR036938">
    <property type="entry name" value="PAP2/HPO_sf"/>
</dbReference>
<name>A0ABW3DVB1_9ACTN</name>
<evidence type="ECO:0000313" key="2">
    <source>
        <dbReference type="EMBL" id="MFD0886687.1"/>
    </source>
</evidence>
<feature type="transmembrane region" description="Helical" evidence="1">
    <location>
        <begin position="26"/>
        <end position="44"/>
    </location>
</feature>
<evidence type="ECO:0000256" key="1">
    <source>
        <dbReference type="SAM" id="Phobius"/>
    </source>
</evidence>
<feature type="transmembrane region" description="Helical" evidence="1">
    <location>
        <begin position="51"/>
        <end position="70"/>
    </location>
</feature>
<keyword evidence="1" id="KW-0472">Membrane</keyword>
<comment type="caution">
    <text evidence="2">The sequence shown here is derived from an EMBL/GenBank/DDBJ whole genome shotgun (WGS) entry which is preliminary data.</text>
</comment>
<accession>A0ABW3DVB1</accession>
<evidence type="ECO:0000313" key="3">
    <source>
        <dbReference type="Proteomes" id="UP001597024"/>
    </source>
</evidence>